<comment type="subcellular location">
    <subcellularLocation>
        <location evidence="10">Cell inner membrane</location>
        <topology evidence="10">Multi-pass membrane protein</topology>
    </subcellularLocation>
    <subcellularLocation>
        <location evidence="1 9">Cell membrane</location>
        <topology evidence="1 9">Multi-pass membrane protein</topology>
    </subcellularLocation>
</comment>
<keyword evidence="5 10" id="KW-1003">Cell membrane</keyword>
<comment type="subunit">
    <text evidence="2 10">The complex is composed of two ATP-binding proteins (UgpC), two transmembrane proteins (UgpA and UgpE) and a solute-binding protein (UgpB).</text>
</comment>
<dbReference type="PANTHER" id="PTHR43744">
    <property type="entry name" value="ABC TRANSPORTER PERMEASE PROTEIN MG189-RELATED-RELATED"/>
    <property type="match status" value="1"/>
</dbReference>
<feature type="transmembrane region" description="Helical" evidence="9">
    <location>
        <begin position="167"/>
        <end position="186"/>
    </location>
</feature>
<accession>A0ABV6RUK8</accession>
<dbReference type="SUPFAM" id="SSF161098">
    <property type="entry name" value="MetI-like"/>
    <property type="match status" value="1"/>
</dbReference>
<evidence type="ECO:0000256" key="2">
    <source>
        <dbReference type="ARBA" id="ARBA00011557"/>
    </source>
</evidence>
<reference evidence="13 14" key="1">
    <citation type="submission" date="2024-09" db="EMBL/GenBank/DDBJ databases">
        <authorList>
            <person name="Sun Q."/>
            <person name="Mori K."/>
        </authorList>
    </citation>
    <scope>NUCLEOTIDE SEQUENCE [LARGE SCALE GENOMIC DNA]</scope>
    <source>
        <strain evidence="13 14">KCTC 23076</strain>
    </source>
</reference>
<name>A0ABV6RUK8_9GAMM</name>
<sequence>MTATVAPVRPAGRADEPAPPARPAARRRISVGRLLGWIGIVLLLVIEIVPLLWLLLSSLKGPAEFSTKPMWALPDGLHWQNYVDAWVRGNMDTYILNSALATFPAIALLIAVGVMAGFALEVLKWRGQNGVLLGFLVGLMVPTQMILLPLFTMYFHAQLLNNPLALILTYTATGLPLTVFMMAGYYRSVPREMIEAAVVDGASIYRVFWSITLPVLRNAIMTIAIVQFFFFWNDLLFALTFMGSNDSKTIQAGLLAFIGQYGQTEWGPTFASICISIVPTLLIYLVLNQKVMKGLTDGAVKG</sequence>
<dbReference type="Pfam" id="PF00528">
    <property type="entry name" value="BPD_transp_1"/>
    <property type="match status" value="1"/>
</dbReference>
<keyword evidence="4 9" id="KW-0813">Transport</keyword>
<evidence type="ECO:0000256" key="7">
    <source>
        <dbReference type="ARBA" id="ARBA00022989"/>
    </source>
</evidence>
<evidence type="ECO:0000256" key="10">
    <source>
        <dbReference type="RuleBase" id="RU363056"/>
    </source>
</evidence>
<keyword evidence="6 9" id="KW-0812">Transmembrane</keyword>
<dbReference type="Gene3D" id="1.10.3720.10">
    <property type="entry name" value="MetI-like"/>
    <property type="match status" value="1"/>
</dbReference>
<evidence type="ECO:0000313" key="14">
    <source>
        <dbReference type="Proteomes" id="UP001589896"/>
    </source>
</evidence>
<feature type="transmembrane region" description="Helical" evidence="9">
    <location>
        <begin position="207"/>
        <end position="232"/>
    </location>
</feature>
<dbReference type="CDD" id="cd06261">
    <property type="entry name" value="TM_PBP2"/>
    <property type="match status" value="1"/>
</dbReference>
<evidence type="ECO:0000256" key="9">
    <source>
        <dbReference type="RuleBase" id="RU363032"/>
    </source>
</evidence>
<evidence type="ECO:0000256" key="11">
    <source>
        <dbReference type="SAM" id="MobiDB-lite"/>
    </source>
</evidence>
<evidence type="ECO:0000256" key="6">
    <source>
        <dbReference type="ARBA" id="ARBA00022692"/>
    </source>
</evidence>
<keyword evidence="10" id="KW-0997">Cell inner membrane</keyword>
<evidence type="ECO:0000256" key="5">
    <source>
        <dbReference type="ARBA" id="ARBA00022475"/>
    </source>
</evidence>
<evidence type="ECO:0000256" key="3">
    <source>
        <dbReference type="ARBA" id="ARBA00020515"/>
    </source>
</evidence>
<protein>
    <recommendedName>
        <fullName evidence="3 10">sn-glycerol-3-phosphate transport system permease protein UgpE</fullName>
    </recommendedName>
</protein>
<gene>
    <name evidence="10" type="primary">ugpE</name>
    <name evidence="13" type="ORF">ACFFGH_22705</name>
</gene>
<dbReference type="InterPro" id="IPR000515">
    <property type="entry name" value="MetI-like"/>
</dbReference>
<evidence type="ECO:0000256" key="1">
    <source>
        <dbReference type="ARBA" id="ARBA00004651"/>
    </source>
</evidence>
<evidence type="ECO:0000256" key="8">
    <source>
        <dbReference type="ARBA" id="ARBA00023136"/>
    </source>
</evidence>
<dbReference type="EMBL" id="JBHLTG010000006">
    <property type="protein sequence ID" value="MFC0680651.1"/>
    <property type="molecule type" value="Genomic_DNA"/>
</dbReference>
<keyword evidence="8 9" id="KW-0472">Membrane</keyword>
<dbReference type="RefSeq" id="WP_386672589.1">
    <property type="nucleotide sequence ID" value="NZ_JBHLTG010000006.1"/>
</dbReference>
<evidence type="ECO:0000256" key="4">
    <source>
        <dbReference type="ARBA" id="ARBA00022448"/>
    </source>
</evidence>
<keyword evidence="14" id="KW-1185">Reference proteome</keyword>
<comment type="function">
    <text evidence="10">Part of the ABC transporter complex UgpBAEC involved in sn-glycerol-3-phosphate (G3P) import. Probably responsible for the translocation of the substrate across the membrane.</text>
</comment>
<comment type="similarity">
    <text evidence="9">Belongs to the binding-protein-dependent transport system permease family.</text>
</comment>
<feature type="transmembrane region" description="Helical" evidence="9">
    <location>
        <begin position="34"/>
        <end position="56"/>
    </location>
</feature>
<feature type="transmembrane region" description="Helical" evidence="9">
    <location>
        <begin position="132"/>
        <end position="155"/>
    </location>
</feature>
<organism evidence="13 14">
    <name type="scientific">Lysobacter korlensis</name>
    <dbReference type="NCBI Taxonomy" id="553636"/>
    <lineage>
        <taxon>Bacteria</taxon>
        <taxon>Pseudomonadati</taxon>
        <taxon>Pseudomonadota</taxon>
        <taxon>Gammaproteobacteria</taxon>
        <taxon>Lysobacterales</taxon>
        <taxon>Lysobacteraceae</taxon>
        <taxon>Lysobacter</taxon>
    </lineage>
</organism>
<feature type="domain" description="ABC transmembrane type-1" evidence="12">
    <location>
        <begin position="95"/>
        <end position="287"/>
    </location>
</feature>
<evidence type="ECO:0000313" key="13">
    <source>
        <dbReference type="EMBL" id="MFC0680651.1"/>
    </source>
</evidence>
<dbReference type="PROSITE" id="PS50928">
    <property type="entry name" value="ABC_TM1"/>
    <property type="match status" value="1"/>
</dbReference>
<dbReference type="InterPro" id="IPR035906">
    <property type="entry name" value="MetI-like_sf"/>
</dbReference>
<feature type="transmembrane region" description="Helical" evidence="9">
    <location>
        <begin position="269"/>
        <end position="287"/>
    </location>
</feature>
<proteinExistence type="inferred from homology"/>
<comment type="caution">
    <text evidence="13">The sequence shown here is derived from an EMBL/GenBank/DDBJ whole genome shotgun (WGS) entry which is preliminary data.</text>
</comment>
<keyword evidence="7 9" id="KW-1133">Transmembrane helix</keyword>
<dbReference type="PANTHER" id="PTHR43744:SF8">
    <property type="entry name" value="SN-GLYCEROL-3-PHOSPHATE TRANSPORT SYSTEM PERMEASE PROTEIN UGPE"/>
    <property type="match status" value="1"/>
</dbReference>
<feature type="region of interest" description="Disordered" evidence="11">
    <location>
        <begin position="1"/>
        <end position="22"/>
    </location>
</feature>
<feature type="transmembrane region" description="Helical" evidence="9">
    <location>
        <begin position="94"/>
        <end position="120"/>
    </location>
</feature>
<evidence type="ECO:0000259" key="12">
    <source>
        <dbReference type="PROSITE" id="PS50928"/>
    </source>
</evidence>
<dbReference type="Proteomes" id="UP001589896">
    <property type="component" value="Unassembled WGS sequence"/>
</dbReference>